<dbReference type="Proteomes" id="UP000584867">
    <property type="component" value="Unassembled WGS sequence"/>
</dbReference>
<feature type="chain" id="PRO_5031268251" evidence="3">
    <location>
        <begin position="25"/>
        <end position="387"/>
    </location>
</feature>
<feature type="domain" description="CusB-like beta-barrel" evidence="4">
    <location>
        <begin position="238"/>
        <end position="311"/>
    </location>
</feature>
<comment type="caution">
    <text evidence="6">The sequence shown here is derived from an EMBL/GenBank/DDBJ whole genome shotgun (WGS) entry which is preliminary data.</text>
</comment>
<evidence type="ECO:0000259" key="5">
    <source>
        <dbReference type="Pfam" id="PF25975"/>
    </source>
</evidence>
<evidence type="ECO:0000256" key="2">
    <source>
        <dbReference type="ARBA" id="ARBA00022448"/>
    </source>
</evidence>
<reference evidence="6 7" key="1">
    <citation type="submission" date="2020-08" db="EMBL/GenBank/DDBJ databases">
        <title>Genomic Encyclopedia of Type Strains, Phase IV (KMG-V): Genome sequencing to study the core and pangenomes of soil and plant-associated prokaryotes.</title>
        <authorList>
            <person name="Whitman W."/>
        </authorList>
    </citation>
    <scope>NUCLEOTIDE SEQUENCE [LARGE SCALE GENOMIC DNA]</scope>
    <source>
        <strain evidence="6 7">X5P3</strain>
    </source>
</reference>
<protein>
    <submittedName>
        <fullName evidence="6">Cobalt-zinc-cadmium efflux system membrane fusion protein</fullName>
    </submittedName>
</protein>
<proteinExistence type="inferred from homology"/>
<dbReference type="GO" id="GO:0015679">
    <property type="term" value="P:plasma membrane copper ion transport"/>
    <property type="evidence" value="ECO:0007669"/>
    <property type="project" value="TreeGrafter"/>
</dbReference>
<gene>
    <name evidence="6" type="ORF">HDF15_002191</name>
</gene>
<evidence type="ECO:0000256" key="1">
    <source>
        <dbReference type="ARBA" id="ARBA00009477"/>
    </source>
</evidence>
<evidence type="ECO:0000313" key="6">
    <source>
        <dbReference type="EMBL" id="MBB5063843.1"/>
    </source>
</evidence>
<dbReference type="InterPro" id="IPR051909">
    <property type="entry name" value="MFP_Cation_Efflux"/>
</dbReference>
<feature type="signal peptide" evidence="3">
    <location>
        <begin position="1"/>
        <end position="24"/>
    </location>
</feature>
<dbReference type="RefSeq" id="WP_184255308.1">
    <property type="nucleotide sequence ID" value="NZ_JACHIO010000008.1"/>
</dbReference>
<dbReference type="PANTHER" id="PTHR30097:SF4">
    <property type="entry name" value="SLR6042 PROTEIN"/>
    <property type="match status" value="1"/>
</dbReference>
<dbReference type="GO" id="GO:0046914">
    <property type="term" value="F:transition metal ion binding"/>
    <property type="evidence" value="ECO:0007669"/>
    <property type="project" value="TreeGrafter"/>
</dbReference>
<comment type="similarity">
    <text evidence="1">Belongs to the membrane fusion protein (MFP) (TC 8.A.1) family.</text>
</comment>
<sequence>MRSANAVRCPIACTSALLLLFGLAGCKHNEPDHTAQEAPVAQPQVVDVGSNDIVRVENPGRFPLQSSVARPVVSTLEVTGSVSPDVSREIPVLSLANGRVAALHVGLGDTVHKGQLVMDVQSPDVATAFNAYLKAVNDEHLTMITLERDKLLYDKGAIPQTQLEGAQNGEDDAKANLVAAEQQLKILGVDKDHPGDMVKVYAPATGIIIAQNVTAAGAAGITFAGAAGSLTIADLSHVWVICDVYENDLANVHLGQHADIRLNAFPGKVFSGTISDIGAQLDPSLRTAKVRIQVPNPGNQLRLGMFATASILGSRPVDKTAVPAEAILQLHDRSYVFEPEANGTFKRVQVKIGRTLEGNLIEVQSGLNVGQQVVLHALDLQNTADQQ</sequence>
<dbReference type="GO" id="GO:0060003">
    <property type="term" value="P:copper ion export"/>
    <property type="evidence" value="ECO:0007669"/>
    <property type="project" value="TreeGrafter"/>
</dbReference>
<dbReference type="GO" id="GO:0030288">
    <property type="term" value="C:outer membrane-bounded periplasmic space"/>
    <property type="evidence" value="ECO:0007669"/>
    <property type="project" value="TreeGrafter"/>
</dbReference>
<keyword evidence="2" id="KW-0813">Transport</keyword>
<evidence type="ECO:0000256" key="3">
    <source>
        <dbReference type="SAM" id="SignalP"/>
    </source>
</evidence>
<keyword evidence="3" id="KW-0732">Signal</keyword>
<evidence type="ECO:0000259" key="4">
    <source>
        <dbReference type="Pfam" id="PF25954"/>
    </source>
</evidence>
<dbReference type="SUPFAM" id="SSF111369">
    <property type="entry name" value="HlyD-like secretion proteins"/>
    <property type="match status" value="1"/>
</dbReference>
<dbReference type="PANTHER" id="PTHR30097">
    <property type="entry name" value="CATION EFFLUX SYSTEM PROTEIN CUSB"/>
    <property type="match status" value="1"/>
</dbReference>
<dbReference type="InterPro" id="IPR058792">
    <property type="entry name" value="Beta-barrel_RND_2"/>
</dbReference>
<dbReference type="InterPro" id="IPR058649">
    <property type="entry name" value="CzcB_C"/>
</dbReference>
<dbReference type="Gene3D" id="2.40.420.20">
    <property type="match status" value="1"/>
</dbReference>
<dbReference type="EMBL" id="JACHIO010000008">
    <property type="protein sequence ID" value="MBB5063843.1"/>
    <property type="molecule type" value="Genomic_DNA"/>
</dbReference>
<dbReference type="AlphaFoldDB" id="A0A7W8E8V4"/>
<dbReference type="PROSITE" id="PS51257">
    <property type="entry name" value="PROKAR_LIPOPROTEIN"/>
    <property type="match status" value="1"/>
</dbReference>
<feature type="domain" description="CzcB-like C-terminal circularly permuted SH3-like" evidence="5">
    <location>
        <begin position="321"/>
        <end position="374"/>
    </location>
</feature>
<dbReference type="Pfam" id="PF25954">
    <property type="entry name" value="Beta-barrel_RND_2"/>
    <property type="match status" value="1"/>
</dbReference>
<dbReference type="Gene3D" id="1.10.287.470">
    <property type="entry name" value="Helix hairpin bin"/>
    <property type="match status" value="1"/>
</dbReference>
<name>A0A7W8E8V4_9BACT</name>
<dbReference type="InterPro" id="IPR006143">
    <property type="entry name" value="RND_pump_MFP"/>
</dbReference>
<dbReference type="FunFam" id="2.40.30.170:FF:000010">
    <property type="entry name" value="Efflux RND transporter periplasmic adaptor subunit"/>
    <property type="match status" value="1"/>
</dbReference>
<dbReference type="GO" id="GO:0016020">
    <property type="term" value="C:membrane"/>
    <property type="evidence" value="ECO:0007669"/>
    <property type="project" value="InterPro"/>
</dbReference>
<dbReference type="NCBIfam" id="TIGR01730">
    <property type="entry name" value="RND_mfp"/>
    <property type="match status" value="1"/>
</dbReference>
<dbReference type="Pfam" id="PF25975">
    <property type="entry name" value="CzcB_C"/>
    <property type="match status" value="1"/>
</dbReference>
<dbReference type="Gene3D" id="2.40.30.170">
    <property type="match status" value="1"/>
</dbReference>
<accession>A0A7W8E8V4</accession>
<organism evidence="6 7">
    <name type="scientific">Granulicella mallensis</name>
    <dbReference type="NCBI Taxonomy" id="940614"/>
    <lineage>
        <taxon>Bacteria</taxon>
        <taxon>Pseudomonadati</taxon>
        <taxon>Acidobacteriota</taxon>
        <taxon>Terriglobia</taxon>
        <taxon>Terriglobales</taxon>
        <taxon>Acidobacteriaceae</taxon>
        <taxon>Granulicella</taxon>
    </lineage>
</organism>
<dbReference type="GO" id="GO:0022857">
    <property type="term" value="F:transmembrane transporter activity"/>
    <property type="evidence" value="ECO:0007669"/>
    <property type="project" value="InterPro"/>
</dbReference>
<evidence type="ECO:0000313" key="7">
    <source>
        <dbReference type="Proteomes" id="UP000584867"/>
    </source>
</evidence>